<dbReference type="SUPFAM" id="SSF55874">
    <property type="entry name" value="ATPase domain of HSP90 chaperone/DNA topoisomerase II/histidine kinase"/>
    <property type="match status" value="1"/>
</dbReference>
<evidence type="ECO:0000256" key="4">
    <source>
        <dbReference type="ARBA" id="ARBA00022723"/>
    </source>
</evidence>
<feature type="binding site" evidence="11">
    <location>
        <position position="502"/>
    </location>
    <ligand>
        <name>Mg(2+)</name>
        <dbReference type="ChEBI" id="CHEBI:18420"/>
        <label>1</label>
        <note>catalytic</note>
    </ligand>
</feature>
<keyword evidence="3 11" id="KW-0963">Cytoplasm</keyword>
<evidence type="ECO:0000256" key="6">
    <source>
        <dbReference type="ARBA" id="ARBA00022840"/>
    </source>
</evidence>
<organism evidence="13 14">
    <name type="scientific">Geotalea uraniireducens</name>
    <dbReference type="NCBI Taxonomy" id="351604"/>
    <lineage>
        <taxon>Bacteria</taxon>
        <taxon>Pseudomonadati</taxon>
        <taxon>Thermodesulfobacteriota</taxon>
        <taxon>Desulfuromonadia</taxon>
        <taxon>Geobacterales</taxon>
        <taxon>Geobacteraceae</taxon>
        <taxon>Geotalea</taxon>
    </lineage>
</organism>
<evidence type="ECO:0000256" key="5">
    <source>
        <dbReference type="ARBA" id="ARBA00022741"/>
    </source>
</evidence>
<dbReference type="PROSITE" id="PS00177">
    <property type="entry name" value="TOPOISOMERASE_II"/>
    <property type="match status" value="1"/>
</dbReference>
<dbReference type="Pfam" id="PF00204">
    <property type="entry name" value="DNA_gyraseB"/>
    <property type="match status" value="1"/>
</dbReference>
<dbReference type="InterPro" id="IPR013760">
    <property type="entry name" value="Topo_IIA-like_dom_sf"/>
</dbReference>
<feature type="binding site" evidence="11">
    <location>
        <position position="502"/>
    </location>
    <ligand>
        <name>Mg(2+)</name>
        <dbReference type="ChEBI" id="CHEBI:18420"/>
        <label>2</label>
    </ligand>
</feature>
<dbReference type="InterPro" id="IPR000565">
    <property type="entry name" value="Topo_IIA_B"/>
</dbReference>
<dbReference type="PRINTS" id="PR00418">
    <property type="entry name" value="TPI2FAMILY"/>
</dbReference>
<evidence type="ECO:0000256" key="8">
    <source>
        <dbReference type="ARBA" id="ARBA00023029"/>
    </source>
</evidence>
<feature type="binding site" evidence="11">
    <location>
        <position position="504"/>
    </location>
    <ligand>
        <name>Mg(2+)</name>
        <dbReference type="ChEBI" id="CHEBI:18420"/>
        <label>2</label>
    </ligand>
</feature>
<protein>
    <recommendedName>
        <fullName evidence="11">DNA gyrase subunit B</fullName>
        <ecNumber evidence="11">5.6.2.2</ecNumber>
    </recommendedName>
</protein>
<dbReference type="CDD" id="cd16928">
    <property type="entry name" value="HATPase_GyrB-like"/>
    <property type="match status" value="1"/>
</dbReference>
<dbReference type="PRINTS" id="PR01159">
    <property type="entry name" value="DNAGYRASEB"/>
</dbReference>
<dbReference type="RefSeq" id="WP_282001024.1">
    <property type="nucleotide sequence ID" value="NZ_AP027151.1"/>
</dbReference>
<keyword evidence="4 11" id="KW-0479">Metal-binding</keyword>
<dbReference type="SUPFAM" id="SSF54211">
    <property type="entry name" value="Ribosomal protein S5 domain 2-like"/>
    <property type="match status" value="1"/>
</dbReference>
<comment type="miscellaneous">
    <text evidence="11">Few gyrases are as efficient as E.coli at forming negative supercoils. Not all organisms have 2 type II topoisomerases; in organisms with a single type II topoisomerase this enzyme also has to decatenate newly replicated chromosomes.</text>
</comment>
<dbReference type="SMART" id="SM00433">
    <property type="entry name" value="TOP2c"/>
    <property type="match status" value="1"/>
</dbReference>
<keyword evidence="7 11" id="KW-0460">Magnesium</keyword>
<keyword evidence="8 11" id="KW-0799">Topoisomerase</keyword>
<dbReference type="NCBIfam" id="NF004189">
    <property type="entry name" value="PRK05644.1"/>
    <property type="match status" value="1"/>
</dbReference>
<comment type="function">
    <text evidence="11">A type II topoisomerase that negatively supercoils closed circular double-stranded (ds) DNA in an ATP-dependent manner to modulate DNA topology and maintain chromosomes in an underwound state. Negative supercoiling favors strand separation, and DNA replication, transcription, recombination and repair, all of which involve strand separation. Also able to catalyze the interconversion of other topological isomers of dsDNA rings, including catenanes and knotted rings. Type II topoisomerases break and join 2 DNA strands simultaneously in an ATP-dependent manner.</text>
</comment>
<dbReference type="InterPro" id="IPR011557">
    <property type="entry name" value="GyrB"/>
</dbReference>
<evidence type="ECO:0000256" key="2">
    <source>
        <dbReference type="ARBA" id="ARBA00010708"/>
    </source>
</evidence>
<evidence type="ECO:0000313" key="13">
    <source>
        <dbReference type="EMBL" id="BDV44935.1"/>
    </source>
</evidence>
<proteinExistence type="inferred from homology"/>
<dbReference type="InterPro" id="IPR020568">
    <property type="entry name" value="Ribosomal_Su5_D2-typ_SF"/>
</dbReference>
<dbReference type="InterPro" id="IPR013506">
    <property type="entry name" value="Topo_IIA_bsu_dom2"/>
</dbReference>
<feature type="site" description="Interaction with DNA" evidence="11">
    <location>
        <position position="456"/>
    </location>
</feature>
<dbReference type="Gene3D" id="3.30.230.10">
    <property type="match status" value="1"/>
</dbReference>
<dbReference type="InterPro" id="IPR034160">
    <property type="entry name" value="TOPRIM_GyrB"/>
</dbReference>
<comment type="subcellular location">
    <subcellularLocation>
        <location evidence="11">Cytoplasm</location>
    </subcellularLocation>
</comment>
<dbReference type="InterPro" id="IPR001241">
    <property type="entry name" value="Topo_IIA"/>
</dbReference>
<dbReference type="PROSITE" id="PS50880">
    <property type="entry name" value="TOPRIM"/>
    <property type="match status" value="1"/>
</dbReference>
<dbReference type="CDD" id="cd00822">
    <property type="entry name" value="TopoII_Trans_DNA_gyrase"/>
    <property type="match status" value="1"/>
</dbReference>
<evidence type="ECO:0000259" key="12">
    <source>
        <dbReference type="PROSITE" id="PS50880"/>
    </source>
</evidence>
<keyword evidence="9" id="KW-0238">DNA-binding</keyword>
<dbReference type="InterPro" id="IPR013759">
    <property type="entry name" value="Topo_IIA_B_C"/>
</dbReference>
<dbReference type="Gene3D" id="3.40.50.670">
    <property type="match status" value="2"/>
</dbReference>
<keyword evidence="6 11" id="KW-0067">ATP-binding</keyword>
<feature type="domain" description="Toprim" evidence="12">
    <location>
        <begin position="422"/>
        <end position="537"/>
    </location>
</feature>
<dbReference type="EC" id="5.6.2.2" evidence="11"/>
<accession>A0ABN6VWX9</accession>
<dbReference type="Pfam" id="PF00986">
    <property type="entry name" value="DNA_gyraseB_C"/>
    <property type="match status" value="1"/>
</dbReference>
<dbReference type="NCBIfam" id="NF011501">
    <property type="entry name" value="PRK14939.1"/>
    <property type="match status" value="1"/>
</dbReference>
<dbReference type="NCBIfam" id="TIGR01059">
    <property type="entry name" value="gyrB"/>
    <property type="match status" value="1"/>
</dbReference>
<comment type="cofactor">
    <cofactor evidence="11">
        <name>Mg(2+)</name>
        <dbReference type="ChEBI" id="CHEBI:18420"/>
    </cofactor>
    <cofactor evidence="11">
        <name>Mn(2+)</name>
        <dbReference type="ChEBI" id="CHEBI:29035"/>
    </cofactor>
    <cofactor evidence="11">
        <name>Ca(2+)</name>
        <dbReference type="ChEBI" id="CHEBI:29108"/>
    </cofactor>
    <text evidence="11">Binds two Mg(2+) per subunit. The magnesium ions form salt bridges with both the protein and the DNA. Can also accept other divalent metal cations, such as Mn(2+) or Ca(2+).</text>
</comment>
<comment type="similarity">
    <text evidence="2 11">Belongs to the type II topoisomerase GyrB family.</text>
</comment>
<keyword evidence="5 11" id="KW-0547">Nucleotide-binding</keyword>
<keyword evidence="14" id="KW-1185">Reference proteome</keyword>
<dbReference type="EMBL" id="AP027151">
    <property type="protein sequence ID" value="BDV44935.1"/>
    <property type="molecule type" value="Genomic_DNA"/>
</dbReference>
<dbReference type="SUPFAM" id="SSF56719">
    <property type="entry name" value="Type II DNA topoisomerase"/>
    <property type="match status" value="1"/>
</dbReference>
<dbReference type="HAMAP" id="MF_01898">
    <property type="entry name" value="GyrB"/>
    <property type="match status" value="1"/>
</dbReference>
<dbReference type="InterPro" id="IPR018522">
    <property type="entry name" value="TopoIIA_CS"/>
</dbReference>
<dbReference type="Pfam" id="PF01751">
    <property type="entry name" value="Toprim"/>
    <property type="match status" value="1"/>
</dbReference>
<dbReference type="Proteomes" id="UP001317705">
    <property type="component" value="Chromosome"/>
</dbReference>
<feature type="binding site" evidence="11">
    <location>
        <position position="428"/>
    </location>
    <ligand>
        <name>Mg(2+)</name>
        <dbReference type="ChEBI" id="CHEBI:18420"/>
        <label>1</label>
        <note>catalytic</note>
    </ligand>
</feature>
<dbReference type="InterPro" id="IPR006171">
    <property type="entry name" value="TOPRIM_dom"/>
</dbReference>
<dbReference type="Gene3D" id="3.30.565.10">
    <property type="entry name" value="Histidine kinase-like ATPase, C-terminal domain"/>
    <property type="match status" value="1"/>
</dbReference>
<dbReference type="InterPro" id="IPR036890">
    <property type="entry name" value="HATPase_C_sf"/>
</dbReference>
<evidence type="ECO:0000256" key="9">
    <source>
        <dbReference type="ARBA" id="ARBA00023125"/>
    </source>
</evidence>
<feature type="site" description="Interaction with DNA" evidence="11">
    <location>
        <position position="453"/>
    </location>
</feature>
<dbReference type="InterPro" id="IPR049353">
    <property type="entry name" value="GyrB_hook"/>
</dbReference>
<dbReference type="PANTHER" id="PTHR45866:SF1">
    <property type="entry name" value="DNA GYRASE SUBUNIT B, MITOCHONDRIAL"/>
    <property type="match status" value="1"/>
</dbReference>
<dbReference type="InterPro" id="IPR002288">
    <property type="entry name" value="DNA_gyrase_B_C"/>
</dbReference>
<dbReference type="Pfam" id="PF21249">
    <property type="entry name" value="GyrB_hook"/>
    <property type="match status" value="1"/>
</dbReference>
<evidence type="ECO:0000256" key="3">
    <source>
        <dbReference type="ARBA" id="ARBA00022490"/>
    </source>
</evidence>
<comment type="catalytic activity">
    <reaction evidence="1 11">
        <text>ATP-dependent breakage, passage and rejoining of double-stranded DNA.</text>
        <dbReference type="EC" id="5.6.2.2"/>
    </reaction>
</comment>
<name>A0ABN6VWX9_9BACT</name>
<comment type="subunit">
    <text evidence="11">Heterotetramer, composed of two GyrA and two GyrB chains. In the heterotetramer, GyrA contains the active site tyrosine that forms a transient covalent intermediate with DNA, while GyrB binds cofactors and catalyzes ATP hydrolysis.</text>
</comment>
<dbReference type="CDD" id="cd03366">
    <property type="entry name" value="TOPRIM_TopoIIA_GyrB"/>
    <property type="match status" value="1"/>
</dbReference>
<dbReference type="SMART" id="SM00387">
    <property type="entry name" value="HATPase_c"/>
    <property type="match status" value="1"/>
</dbReference>
<sequence length="797" mass="89210">MTDEQNYDYGADKIKVLEGLSAVRKRPAMYIGSTSAQGLHHLVYEIVDNSIDEALAGYCDDISVTINLDGSVTVIDNGRGIPTDIHPTEGRSAAEVVLTVLHAGGKFDNSSYKVSGGLHGVGVSVVNALSKVLELEIRRDGKLFRQSYRRGEPQGPLTVTGETKKRGTKITFFPDEEIFETVEFSFDILSQRLRELAFLNAGVRIKIADERTESPKVHEFFYEGGIVSFVEYLNRSKTPLHAKPIYFHGEKGGIDMEIAIQYNDSYDEKVFSFANNINTHEGGTHLIGFRAALTRTMNTYANANNLLKNAKVAISGEDLREGLTAVISVKIPQPQFEGQTKTKLGNSEVKGYVETLMNEKLAMYLEENPQVAKRILEKSIEAARAREAARKARDLTRRKGALDVGTLPGKLADCQEKDPSLCELFLVEGDSAGGSAKQGRDRKYQAILPLKGKILNVEKARFDKMLSSQEIRTLIAALGTGIGKDDFDIAKLRYGRIIVMTDADVDGSHILTLLLTFFFRQMPELVERGHLYIAQPPLYKIKRGRKEQYLRNEAALQNYLLEEGTDEMTLQLQAGGEERTYRGKQIIPLLRQIIDYTTLFDKLAKKGINEKLLALFLSCGVKNGFEEPKDLEPYLAKMKEASPGSDYLLKENRAIFKFGNLRARIDQNTISLLTSHEYGLLMESYERVRGSFGAGEAVVSTEGKTLLTTGSFREMLSFFLETAKKGLYIQRYKGLGEMNPEQLWETTMHPENRVLLQVKIEDAVEAEEIFTVLMGDQVEPRREFIEQNALNVSNLDI</sequence>
<evidence type="ECO:0000256" key="7">
    <source>
        <dbReference type="ARBA" id="ARBA00022842"/>
    </source>
</evidence>
<gene>
    <name evidence="11 13" type="primary">gyrB</name>
    <name evidence="13" type="ORF">GURASL_38580</name>
</gene>
<dbReference type="PANTHER" id="PTHR45866">
    <property type="entry name" value="DNA GYRASE/TOPOISOMERASE SUBUNIT B"/>
    <property type="match status" value="1"/>
</dbReference>
<dbReference type="InterPro" id="IPR014721">
    <property type="entry name" value="Ribsml_uS5_D2-typ_fold_subgr"/>
</dbReference>
<evidence type="ECO:0000256" key="10">
    <source>
        <dbReference type="ARBA" id="ARBA00023235"/>
    </source>
</evidence>
<dbReference type="InterPro" id="IPR003594">
    <property type="entry name" value="HATPase_dom"/>
</dbReference>
<evidence type="ECO:0000256" key="11">
    <source>
        <dbReference type="HAMAP-Rule" id="MF_01898"/>
    </source>
</evidence>
<keyword evidence="10 11" id="KW-0413">Isomerase</keyword>
<reference evidence="13 14" key="1">
    <citation type="submission" date="2022-12" db="EMBL/GenBank/DDBJ databases">
        <title>Polyphasic characterization of Geotalea uranireducens NIT-SL11 newly isolated from a complex of sewage sludge and microbially reduced graphene oxide.</title>
        <authorList>
            <person name="Xie L."/>
            <person name="Yoshida N."/>
            <person name="Meng L."/>
        </authorList>
    </citation>
    <scope>NUCLEOTIDE SEQUENCE [LARGE SCALE GENOMIC DNA]</scope>
    <source>
        <strain evidence="13 14">NIT-SL11</strain>
    </source>
</reference>
<evidence type="ECO:0000313" key="14">
    <source>
        <dbReference type="Proteomes" id="UP001317705"/>
    </source>
</evidence>
<evidence type="ECO:0000256" key="1">
    <source>
        <dbReference type="ARBA" id="ARBA00000185"/>
    </source>
</evidence>
<dbReference type="Pfam" id="PF02518">
    <property type="entry name" value="HATPase_c"/>
    <property type="match status" value="1"/>
</dbReference>